<organism evidence="1 2">
    <name type="scientific">Hymenochirus boettgeri</name>
    <name type="common">Congo dwarf clawed frog</name>
    <dbReference type="NCBI Taxonomy" id="247094"/>
    <lineage>
        <taxon>Eukaryota</taxon>
        <taxon>Metazoa</taxon>
        <taxon>Chordata</taxon>
        <taxon>Craniata</taxon>
        <taxon>Vertebrata</taxon>
        <taxon>Euteleostomi</taxon>
        <taxon>Amphibia</taxon>
        <taxon>Batrachia</taxon>
        <taxon>Anura</taxon>
        <taxon>Pipoidea</taxon>
        <taxon>Pipidae</taxon>
        <taxon>Pipinae</taxon>
        <taxon>Hymenochirus</taxon>
    </lineage>
</organism>
<keyword evidence="2" id="KW-1185">Reference proteome</keyword>
<dbReference type="Proteomes" id="UP000812440">
    <property type="component" value="Chromosome 1"/>
</dbReference>
<dbReference type="EMBL" id="JAACNH010000001">
    <property type="protein sequence ID" value="KAG8455214.1"/>
    <property type="molecule type" value="Genomic_DNA"/>
</dbReference>
<evidence type="ECO:0000313" key="2">
    <source>
        <dbReference type="Proteomes" id="UP000812440"/>
    </source>
</evidence>
<accession>A0A8T2KH26</accession>
<reference evidence="1" key="1">
    <citation type="thesis" date="2020" institute="ProQuest LLC" country="789 East Eisenhower Parkway, Ann Arbor, MI, USA">
        <title>Comparative Genomics and Chromosome Evolution.</title>
        <authorList>
            <person name="Mudd A.B."/>
        </authorList>
    </citation>
    <scope>NUCLEOTIDE SEQUENCE</scope>
    <source>
        <strain evidence="1">Female2</strain>
        <tissue evidence="1">Blood</tissue>
    </source>
</reference>
<proteinExistence type="predicted"/>
<comment type="caution">
    <text evidence="1">The sequence shown here is derived from an EMBL/GenBank/DDBJ whole genome shotgun (WGS) entry which is preliminary data.</text>
</comment>
<protein>
    <submittedName>
        <fullName evidence="1">Uncharacterized protein</fullName>
    </submittedName>
</protein>
<name>A0A8T2KH26_9PIPI</name>
<sequence>MCCPHSLQMNHTHSLGCNAWSYPSSHCPQALNVWASGKSETVDHRNHLLLEYQSHPPHLRPQHSLGHHSPH</sequence>
<dbReference type="AlphaFoldDB" id="A0A8T2KH26"/>
<gene>
    <name evidence="1" type="ORF">GDO86_001417</name>
</gene>
<evidence type="ECO:0000313" key="1">
    <source>
        <dbReference type="EMBL" id="KAG8455214.1"/>
    </source>
</evidence>